<sequence>MAAGMRNGEDPAVGSARLEDAPVNIKDSDEDSDGEGVMRDEWVRNGNGAIKKLRGKEVEVPGTPPRRALGITQGVVNLLESMEVHTMGLPESNGLNELRWRLMARAQRWCGMVLDIAFQLKQWSILDWLPAGGEGPKIVRGMPVDPLLPQDVPGGYSNELRLPHVCSRLAIVLLITGMRETYSRLVLYLVDCASFINMSQTHDH</sequence>
<proteinExistence type="predicted"/>
<protein>
    <submittedName>
        <fullName evidence="2">Uncharacterized protein</fullName>
    </submittedName>
</protein>
<organism evidence="2 3">
    <name type="scientific">Klebsormidium nitens</name>
    <name type="common">Green alga</name>
    <name type="synonym">Ulothrix nitens</name>
    <dbReference type="NCBI Taxonomy" id="105231"/>
    <lineage>
        <taxon>Eukaryota</taxon>
        <taxon>Viridiplantae</taxon>
        <taxon>Streptophyta</taxon>
        <taxon>Klebsormidiophyceae</taxon>
        <taxon>Klebsormidiales</taxon>
        <taxon>Klebsormidiaceae</taxon>
        <taxon>Klebsormidium</taxon>
    </lineage>
</organism>
<name>A0A1Y1I5C6_KLENI</name>
<keyword evidence="3" id="KW-1185">Reference proteome</keyword>
<evidence type="ECO:0000256" key="1">
    <source>
        <dbReference type="SAM" id="MobiDB-lite"/>
    </source>
</evidence>
<feature type="non-terminal residue" evidence="2">
    <location>
        <position position="204"/>
    </location>
</feature>
<accession>A0A1Y1I5C6</accession>
<dbReference type="EMBL" id="DF237147">
    <property type="protein sequence ID" value="GAQ84619.1"/>
    <property type="molecule type" value="Genomic_DNA"/>
</dbReference>
<evidence type="ECO:0000313" key="3">
    <source>
        <dbReference type="Proteomes" id="UP000054558"/>
    </source>
</evidence>
<dbReference type="Proteomes" id="UP000054558">
    <property type="component" value="Unassembled WGS sequence"/>
</dbReference>
<evidence type="ECO:0000313" key="2">
    <source>
        <dbReference type="EMBL" id="GAQ84619.1"/>
    </source>
</evidence>
<dbReference type="AlphaFoldDB" id="A0A1Y1I5C6"/>
<reference evidence="2 3" key="1">
    <citation type="journal article" date="2014" name="Nat. Commun.">
        <title>Klebsormidium flaccidum genome reveals primary factors for plant terrestrial adaptation.</title>
        <authorList>
            <person name="Hori K."/>
            <person name="Maruyama F."/>
            <person name="Fujisawa T."/>
            <person name="Togashi T."/>
            <person name="Yamamoto N."/>
            <person name="Seo M."/>
            <person name="Sato S."/>
            <person name="Yamada T."/>
            <person name="Mori H."/>
            <person name="Tajima N."/>
            <person name="Moriyama T."/>
            <person name="Ikeuchi M."/>
            <person name="Watanabe M."/>
            <person name="Wada H."/>
            <person name="Kobayashi K."/>
            <person name="Saito M."/>
            <person name="Masuda T."/>
            <person name="Sasaki-Sekimoto Y."/>
            <person name="Mashiguchi K."/>
            <person name="Awai K."/>
            <person name="Shimojima M."/>
            <person name="Masuda S."/>
            <person name="Iwai M."/>
            <person name="Nobusawa T."/>
            <person name="Narise T."/>
            <person name="Kondo S."/>
            <person name="Saito H."/>
            <person name="Sato R."/>
            <person name="Murakawa M."/>
            <person name="Ihara Y."/>
            <person name="Oshima-Yamada Y."/>
            <person name="Ohtaka K."/>
            <person name="Satoh M."/>
            <person name="Sonobe K."/>
            <person name="Ishii M."/>
            <person name="Ohtani R."/>
            <person name="Kanamori-Sato M."/>
            <person name="Honoki R."/>
            <person name="Miyazaki D."/>
            <person name="Mochizuki H."/>
            <person name="Umetsu J."/>
            <person name="Higashi K."/>
            <person name="Shibata D."/>
            <person name="Kamiya Y."/>
            <person name="Sato N."/>
            <person name="Nakamura Y."/>
            <person name="Tabata S."/>
            <person name="Ida S."/>
            <person name="Kurokawa K."/>
            <person name="Ohta H."/>
        </authorList>
    </citation>
    <scope>NUCLEOTIDE SEQUENCE [LARGE SCALE GENOMIC DNA]</scope>
    <source>
        <strain evidence="2 3">NIES-2285</strain>
    </source>
</reference>
<gene>
    <name evidence="2" type="ORF">KFL_001980020</name>
</gene>
<feature type="region of interest" description="Disordered" evidence="1">
    <location>
        <begin position="1"/>
        <end position="38"/>
    </location>
</feature>